<evidence type="ECO:0000313" key="8">
    <source>
        <dbReference type="Proteomes" id="UP000236333"/>
    </source>
</evidence>
<feature type="domain" description="PSI" evidence="6">
    <location>
        <begin position="790"/>
        <end position="844"/>
    </location>
</feature>
<dbReference type="AlphaFoldDB" id="A0A2J8AKA8"/>
<dbReference type="GO" id="GO:0006508">
    <property type="term" value="P:proteolysis"/>
    <property type="evidence" value="ECO:0007669"/>
    <property type="project" value="TreeGrafter"/>
</dbReference>
<dbReference type="PANTHER" id="PTHR13723">
    <property type="entry name" value="ADAMTS A DISINTEGRIN AND METALLOPROTEASE WITH THROMBOSPONDIN MOTIFS PROTEASE"/>
    <property type="match status" value="1"/>
</dbReference>
<dbReference type="OrthoDB" id="548529at2759"/>
<dbReference type="GO" id="GO:0007229">
    <property type="term" value="P:integrin-mediated signaling pathway"/>
    <property type="evidence" value="ECO:0007669"/>
    <property type="project" value="UniProtKB-KW"/>
</dbReference>
<dbReference type="SUPFAM" id="SSF82895">
    <property type="entry name" value="TSP-1 type 1 repeat"/>
    <property type="match status" value="1"/>
</dbReference>
<feature type="domain" description="PSI" evidence="6">
    <location>
        <begin position="846"/>
        <end position="902"/>
    </location>
</feature>
<dbReference type="GO" id="GO:0005576">
    <property type="term" value="C:extracellular region"/>
    <property type="evidence" value="ECO:0007669"/>
    <property type="project" value="UniProtKB-SubCell"/>
</dbReference>
<gene>
    <name evidence="7" type="ORF">TSOC_000082</name>
</gene>
<evidence type="ECO:0000256" key="2">
    <source>
        <dbReference type="ARBA" id="ARBA00022525"/>
    </source>
</evidence>
<dbReference type="InterPro" id="IPR013783">
    <property type="entry name" value="Ig-like_fold"/>
</dbReference>
<reference evidence="7 8" key="1">
    <citation type="journal article" date="2017" name="Mol. Biol. Evol.">
        <title>The 4-celled Tetrabaena socialis nuclear genome reveals the essential components for genetic control of cell number at the origin of multicellularity in the volvocine lineage.</title>
        <authorList>
            <person name="Featherston J."/>
            <person name="Arakaki Y."/>
            <person name="Hanschen E.R."/>
            <person name="Ferris P.J."/>
            <person name="Michod R.E."/>
            <person name="Olson B.J.S.C."/>
            <person name="Nozaki H."/>
            <person name="Durand P.M."/>
        </authorList>
    </citation>
    <scope>NUCLEOTIDE SEQUENCE [LARGE SCALE GENOMIC DNA]</scope>
    <source>
        <strain evidence="7 8">NIES-571</strain>
    </source>
</reference>
<feature type="domain" description="PSI" evidence="6">
    <location>
        <begin position="237"/>
        <end position="291"/>
    </location>
</feature>
<dbReference type="GO" id="GO:0030198">
    <property type="term" value="P:extracellular matrix organization"/>
    <property type="evidence" value="ECO:0007669"/>
    <property type="project" value="TreeGrafter"/>
</dbReference>
<dbReference type="Proteomes" id="UP000236333">
    <property type="component" value="Unassembled WGS sequence"/>
</dbReference>
<dbReference type="Gene3D" id="2.20.100.10">
    <property type="entry name" value="Thrombospondin type-1 (TSP1) repeat"/>
    <property type="match status" value="1"/>
</dbReference>
<keyword evidence="2" id="KW-0964">Secreted</keyword>
<name>A0A2J8AKA8_9CHLO</name>
<comment type="caution">
    <text evidence="7">The sequence shown here is derived from an EMBL/GenBank/DDBJ whole genome shotgun (WGS) entry which is preliminary data.</text>
</comment>
<dbReference type="InterPro" id="IPR036383">
    <property type="entry name" value="TSP1_rpt_sf"/>
</dbReference>
<comment type="subcellular location">
    <subcellularLocation>
        <location evidence="1">Secreted</location>
    </subcellularLocation>
</comment>
<evidence type="ECO:0000259" key="6">
    <source>
        <dbReference type="SMART" id="SM00423"/>
    </source>
</evidence>
<keyword evidence="4" id="KW-0325">Glycoprotein</keyword>
<dbReference type="SMART" id="SM00423">
    <property type="entry name" value="PSI"/>
    <property type="match status" value="3"/>
</dbReference>
<dbReference type="InterPro" id="IPR018466">
    <property type="entry name" value="Kre9/Knh1-like_N"/>
</dbReference>
<organism evidence="7 8">
    <name type="scientific">Tetrabaena socialis</name>
    <dbReference type="NCBI Taxonomy" id="47790"/>
    <lineage>
        <taxon>Eukaryota</taxon>
        <taxon>Viridiplantae</taxon>
        <taxon>Chlorophyta</taxon>
        <taxon>core chlorophytes</taxon>
        <taxon>Chlorophyceae</taxon>
        <taxon>CS clade</taxon>
        <taxon>Chlamydomonadales</taxon>
        <taxon>Tetrabaenaceae</taxon>
        <taxon>Tetrabaena</taxon>
    </lineage>
</organism>
<dbReference type="EMBL" id="PGGS01000001">
    <property type="protein sequence ID" value="PNH12954.1"/>
    <property type="molecule type" value="Genomic_DNA"/>
</dbReference>
<evidence type="ECO:0000256" key="1">
    <source>
        <dbReference type="ARBA" id="ARBA00004613"/>
    </source>
</evidence>
<dbReference type="SMART" id="SM00209">
    <property type="entry name" value="TSP1"/>
    <property type="match status" value="2"/>
</dbReference>
<proteinExistence type="predicted"/>
<feature type="region of interest" description="Disordered" evidence="5">
    <location>
        <begin position="159"/>
        <end position="184"/>
    </location>
</feature>
<dbReference type="Pfam" id="PF19030">
    <property type="entry name" value="TSP1_ADAMTS"/>
    <property type="match status" value="2"/>
</dbReference>
<protein>
    <submittedName>
        <fullName evidence="7">A disintegrin and metalloproteinase with thrombospondin motifs 13</fullName>
    </submittedName>
</protein>
<dbReference type="GO" id="GO:0031012">
    <property type="term" value="C:extracellular matrix"/>
    <property type="evidence" value="ECO:0007669"/>
    <property type="project" value="TreeGrafter"/>
</dbReference>
<dbReference type="Pfam" id="PF10342">
    <property type="entry name" value="Kre9_KNH"/>
    <property type="match status" value="1"/>
</dbReference>
<evidence type="ECO:0000313" key="7">
    <source>
        <dbReference type="EMBL" id="PNH12954.1"/>
    </source>
</evidence>
<evidence type="ECO:0000256" key="4">
    <source>
        <dbReference type="ARBA" id="ARBA00023180"/>
    </source>
</evidence>
<dbReference type="PROSITE" id="PS50092">
    <property type="entry name" value="TSP1"/>
    <property type="match status" value="1"/>
</dbReference>
<dbReference type="Gene3D" id="2.60.40.10">
    <property type="entry name" value="Immunoglobulins"/>
    <property type="match status" value="1"/>
</dbReference>
<accession>A0A2J8AKA8</accession>
<dbReference type="InterPro" id="IPR016201">
    <property type="entry name" value="PSI"/>
</dbReference>
<keyword evidence="8" id="KW-1185">Reference proteome</keyword>
<dbReference type="InterPro" id="IPR000884">
    <property type="entry name" value="TSP1_rpt"/>
</dbReference>
<dbReference type="PANTHER" id="PTHR13723:SF200">
    <property type="entry name" value="ADAM METALLOPEPTIDASE WITH THROMBOSPONDIN TYPE 1 MOTIF B, ISOFORM B"/>
    <property type="match status" value="1"/>
</dbReference>
<dbReference type="InterPro" id="IPR050439">
    <property type="entry name" value="ADAMTS_ADAMTS-like"/>
</dbReference>
<keyword evidence="3" id="KW-0732">Signal</keyword>
<keyword evidence="7" id="KW-0401">Integrin</keyword>
<sequence>MQVFSNFNVHPAKATIKDTSSLEATIIPFFTVKLWKLVPFGIAPEFTMGIQGTLNGAGCAGLGYQLYYSMALAFSLEEISLIVPVINKKLSIGAPWLPRDFTVSLIPQTDLTCGACSGCLQLAGSSGQRTYWFTGPWGDCSSSEPGGRGSRSRAIECRRKGGSSSSSEVQVDDGQCQGTASRPADNQECNGYAVSDQCPWSCTNEMLANEECDRECMLEECGYDAGQCQQQLNVATACLAATSCIDCLLQSACGWCDGTAECMPGSSAGPFSDFTCPGTDADSGWWTGQCFADERRLLVVSPVEGDFLQAGNSYNIAWEGGDGPVHLYVRPSPYDAMTNGLGLPTGAITNAGSGTWTVPAGTPSSSQFQLVVFSTSDDANYGVSRVFTVQGSVDAYAWFPADLWSTCSTTCGGGLRTLLCDDGCTGKAKWVEAWRDPCNRACGGGMQRRSYSCLGYYNPGCGGLDYQCARNNTCQDYQCQGPDPGQLLYECNTQPCPVYSWAAEDWGACSKACGGGDSTRTVTCVLGAASDKNGETVDSSNCEASGLQPGSTQACNTQACDEAPLELLSPNPGSFFQAGGDVNVSWAGGMGYGTVSVQAALVASGLAACPGLGGLQYDVSSLEWLAHTRNLPTLVENTGWAIWTIPAGLTGGWYLLRVVSGSDVSNIGTATAPLAVQADTSYTAFFVPLDAASELMTSFQVVVQGALGATNAVDVNLGNVGMQTEAGGAKALTWTGLDVGLVVAVNLLISDNEYGGDYLPPVAAVVMAPGCNMVQVGFPESGPGQALAKACGIFNGSCHSCAIVDGCGYCQDTGECMALGAGGAAPAAGSCPSASWAWHPDYCVDRCPAYRACDTCLAVVGCGWCPETCSCLGTDPATLAPATATCDSSSWLAVLPDGQTCASADATAGSNCPIDSVVAASTVFLVVPEDANESPYIQLSGYLAPVCSCGRVGTSSAQWGDPFNCQVAAHIAYGWDCFCECPGEQRLCEASSNCRWCITAEYAYQWTILDGPFGGPNEIIILNPNDRDSRVIGLNEGLYRFGLTVTDNAGNSATVQPAATEPSAAATSAQAALTAAAPTLATAITTTQPTTAVTTAAASTTAATAPQS</sequence>
<dbReference type="GO" id="GO:0004222">
    <property type="term" value="F:metalloendopeptidase activity"/>
    <property type="evidence" value="ECO:0007669"/>
    <property type="project" value="TreeGrafter"/>
</dbReference>
<evidence type="ECO:0000256" key="3">
    <source>
        <dbReference type="ARBA" id="ARBA00022729"/>
    </source>
</evidence>
<evidence type="ECO:0000256" key="5">
    <source>
        <dbReference type="SAM" id="MobiDB-lite"/>
    </source>
</evidence>